<dbReference type="PANTHER" id="PTHR30055">
    <property type="entry name" value="HTH-TYPE TRANSCRIPTIONAL REGULATOR RUTR"/>
    <property type="match status" value="1"/>
</dbReference>
<dbReference type="InterPro" id="IPR050109">
    <property type="entry name" value="HTH-type_TetR-like_transc_reg"/>
</dbReference>
<gene>
    <name evidence="6" type="ORF">ACFSX5_07045</name>
    <name evidence="7" type="ORF">ACFSX5_19115</name>
    <name evidence="8" type="ORF">ACFSX5_19265</name>
    <name evidence="9" type="ORF">ACFSX5_19285</name>
</gene>
<sequence>MADPADDDRRRSIGARRNPDTQEAILQAGEAILLEEGPAAFSIEAVARRARAGKPTIYRWWPSRGTLLLDIYHRQKPQALHGPTDDLEGEIAGLIEWLSGYWQGSAGQVFRQVIAEAQRDPACAERLQSYATERRAHIGEMIERAMARGEVADTVDPLLGAEMVQSLIWHRLLTDRLALEPGEAQKIAAQLVRGLKP</sequence>
<dbReference type="Proteomes" id="UP001597521">
    <property type="component" value="Unassembled WGS sequence"/>
</dbReference>
<evidence type="ECO:0000313" key="7">
    <source>
        <dbReference type="EMBL" id="MFD2649896.1"/>
    </source>
</evidence>
<keyword evidence="10" id="KW-1185">Reference proteome</keyword>
<evidence type="ECO:0000259" key="5">
    <source>
        <dbReference type="PROSITE" id="PS50977"/>
    </source>
</evidence>
<proteinExistence type="predicted"/>
<dbReference type="InterPro" id="IPR036271">
    <property type="entry name" value="Tet_transcr_reg_TetR-rel_C_sf"/>
</dbReference>
<dbReference type="InterPro" id="IPR001647">
    <property type="entry name" value="HTH_TetR"/>
</dbReference>
<dbReference type="SUPFAM" id="SSF46689">
    <property type="entry name" value="Homeodomain-like"/>
    <property type="match status" value="1"/>
</dbReference>
<organism evidence="8 10">
    <name type="scientific">Devosia albogilva</name>
    <dbReference type="NCBI Taxonomy" id="429726"/>
    <lineage>
        <taxon>Bacteria</taxon>
        <taxon>Pseudomonadati</taxon>
        <taxon>Pseudomonadota</taxon>
        <taxon>Alphaproteobacteria</taxon>
        <taxon>Hyphomicrobiales</taxon>
        <taxon>Devosiaceae</taxon>
        <taxon>Devosia</taxon>
    </lineage>
</organism>
<feature type="DNA-binding region" description="H-T-H motif" evidence="4">
    <location>
        <begin position="42"/>
        <end position="61"/>
    </location>
</feature>
<keyword evidence="3" id="KW-0804">Transcription</keyword>
<evidence type="ECO:0000256" key="3">
    <source>
        <dbReference type="ARBA" id="ARBA00023163"/>
    </source>
</evidence>
<evidence type="ECO:0000313" key="9">
    <source>
        <dbReference type="EMBL" id="MFD2649928.1"/>
    </source>
</evidence>
<reference evidence="8" key="1">
    <citation type="journal article" date="2014" name="Int. J. Syst. Evol. Microbiol.">
        <title>Complete genome of a new Firmicutes species belonging to the dominant human colonic microbiota ('Ruminococcus bicirculans') reveals two chromosomes and a selective capacity to utilize plant glucans.</title>
        <authorList>
            <consortium name="NISC Comparative Sequencing Program"/>
            <person name="Wegmann U."/>
            <person name="Louis P."/>
            <person name="Goesmann A."/>
            <person name="Henrissat B."/>
            <person name="Duncan S.H."/>
            <person name="Flint H.J."/>
        </authorList>
    </citation>
    <scope>NUCLEOTIDE SEQUENCE</scope>
    <source>
        <strain evidence="8">CCM 7427</strain>
    </source>
</reference>
<dbReference type="EMBL" id="JBHUNP010000001">
    <property type="protein sequence ID" value="MFD2647543.1"/>
    <property type="molecule type" value="Genomic_DNA"/>
</dbReference>
<dbReference type="EMBL" id="JBHUNP010000002">
    <property type="protein sequence ID" value="MFD2649924.1"/>
    <property type="molecule type" value="Genomic_DNA"/>
</dbReference>
<dbReference type="Pfam" id="PF00440">
    <property type="entry name" value="TetR_N"/>
    <property type="match status" value="1"/>
</dbReference>
<comment type="caution">
    <text evidence="8">The sequence shown here is derived from an EMBL/GenBank/DDBJ whole genome shotgun (WGS) entry which is preliminary data.</text>
</comment>
<dbReference type="EMBL" id="JBHUNP010000003">
    <property type="protein sequence ID" value="MFD2649928.1"/>
    <property type="molecule type" value="Genomic_DNA"/>
</dbReference>
<protein>
    <submittedName>
        <fullName evidence="8">TetR/AcrR family transcriptional regulator</fullName>
    </submittedName>
</protein>
<name>A0ABW5QR60_9HYPH</name>
<keyword evidence="2 4" id="KW-0238">DNA-binding</keyword>
<evidence type="ECO:0000313" key="8">
    <source>
        <dbReference type="EMBL" id="MFD2649924.1"/>
    </source>
</evidence>
<feature type="domain" description="HTH tetR-type" evidence="5">
    <location>
        <begin position="19"/>
        <end position="79"/>
    </location>
</feature>
<reference evidence="8" key="3">
    <citation type="submission" date="2024-09" db="EMBL/GenBank/DDBJ databases">
        <authorList>
            <person name="Sun Q."/>
            <person name="Mori K."/>
        </authorList>
    </citation>
    <scope>NUCLEOTIDE SEQUENCE</scope>
    <source>
        <strain evidence="8">CCM 7427</strain>
    </source>
</reference>
<dbReference type="EMBL" id="JBHUNP010000002">
    <property type="protein sequence ID" value="MFD2649896.1"/>
    <property type="molecule type" value="Genomic_DNA"/>
</dbReference>
<dbReference type="Gene3D" id="1.10.10.60">
    <property type="entry name" value="Homeodomain-like"/>
    <property type="match status" value="1"/>
</dbReference>
<dbReference type="SUPFAM" id="SSF48498">
    <property type="entry name" value="Tetracyclin repressor-like, C-terminal domain"/>
    <property type="match status" value="1"/>
</dbReference>
<evidence type="ECO:0000256" key="2">
    <source>
        <dbReference type="ARBA" id="ARBA00023125"/>
    </source>
</evidence>
<dbReference type="Gene3D" id="1.10.357.10">
    <property type="entry name" value="Tetracycline Repressor, domain 2"/>
    <property type="match status" value="1"/>
</dbReference>
<dbReference type="PANTHER" id="PTHR30055:SF148">
    <property type="entry name" value="TETR-FAMILY TRANSCRIPTIONAL REGULATOR"/>
    <property type="match status" value="1"/>
</dbReference>
<reference evidence="10" key="2">
    <citation type="journal article" date="2019" name="Int. J. Syst. Evol. Microbiol.">
        <title>The Global Catalogue of Microorganisms (GCM) 10K type strain sequencing project: providing services to taxonomists for standard genome sequencing and annotation.</title>
        <authorList>
            <consortium name="The Broad Institute Genomics Platform"/>
            <consortium name="The Broad Institute Genome Sequencing Center for Infectious Disease"/>
            <person name="Wu L."/>
            <person name="Ma J."/>
        </authorList>
    </citation>
    <scope>NUCLEOTIDE SEQUENCE [LARGE SCALE GENOMIC DNA]</scope>
    <source>
        <strain evidence="10">CCM 7427</strain>
    </source>
</reference>
<dbReference type="RefSeq" id="WP_386832565.1">
    <property type="nucleotide sequence ID" value="NZ_JBHUNP010000001.1"/>
</dbReference>
<accession>A0ABW5QR60</accession>
<evidence type="ECO:0000313" key="6">
    <source>
        <dbReference type="EMBL" id="MFD2647543.1"/>
    </source>
</evidence>
<dbReference type="PROSITE" id="PS50977">
    <property type="entry name" value="HTH_TETR_2"/>
    <property type="match status" value="1"/>
</dbReference>
<keyword evidence="1" id="KW-0805">Transcription regulation</keyword>
<evidence type="ECO:0000256" key="1">
    <source>
        <dbReference type="ARBA" id="ARBA00023015"/>
    </source>
</evidence>
<dbReference type="InterPro" id="IPR011075">
    <property type="entry name" value="TetR_C"/>
</dbReference>
<evidence type="ECO:0000256" key="4">
    <source>
        <dbReference type="PROSITE-ProRule" id="PRU00335"/>
    </source>
</evidence>
<evidence type="ECO:0000313" key="10">
    <source>
        <dbReference type="Proteomes" id="UP001597521"/>
    </source>
</evidence>
<dbReference type="InterPro" id="IPR009057">
    <property type="entry name" value="Homeodomain-like_sf"/>
</dbReference>
<dbReference type="Pfam" id="PF16859">
    <property type="entry name" value="TetR_C_11"/>
    <property type="match status" value="1"/>
</dbReference>